<feature type="transmembrane region" description="Helical" evidence="5">
    <location>
        <begin position="286"/>
        <end position="312"/>
    </location>
</feature>
<feature type="transmembrane region" description="Helical" evidence="5">
    <location>
        <begin position="213"/>
        <end position="234"/>
    </location>
</feature>
<dbReference type="Pfam" id="PF07690">
    <property type="entry name" value="MFS_1"/>
    <property type="match status" value="1"/>
</dbReference>
<evidence type="ECO:0000256" key="2">
    <source>
        <dbReference type="ARBA" id="ARBA00022692"/>
    </source>
</evidence>
<feature type="transmembrane region" description="Helical" evidence="5">
    <location>
        <begin position="36"/>
        <end position="54"/>
    </location>
</feature>
<feature type="transmembrane region" description="Helical" evidence="5">
    <location>
        <begin position="187"/>
        <end position="207"/>
    </location>
</feature>
<accession>A0ABP7G8D2</accession>
<dbReference type="PROSITE" id="PS50850">
    <property type="entry name" value="MFS"/>
    <property type="match status" value="1"/>
</dbReference>
<evidence type="ECO:0000313" key="8">
    <source>
        <dbReference type="Proteomes" id="UP001500908"/>
    </source>
</evidence>
<feature type="transmembrane region" description="Helical" evidence="5">
    <location>
        <begin position="91"/>
        <end position="112"/>
    </location>
</feature>
<keyword evidence="2 5" id="KW-0812">Transmembrane</keyword>
<protein>
    <submittedName>
        <fullName evidence="7">MDR family MFS transporter</fullName>
    </submittedName>
</protein>
<reference evidence="8" key="1">
    <citation type="journal article" date="2019" name="Int. J. Syst. Evol. Microbiol.">
        <title>The Global Catalogue of Microorganisms (GCM) 10K type strain sequencing project: providing services to taxonomists for standard genome sequencing and annotation.</title>
        <authorList>
            <consortium name="The Broad Institute Genomics Platform"/>
            <consortium name="The Broad Institute Genome Sequencing Center for Infectious Disease"/>
            <person name="Wu L."/>
            <person name="Ma J."/>
        </authorList>
    </citation>
    <scope>NUCLEOTIDE SEQUENCE [LARGE SCALE GENOMIC DNA]</scope>
    <source>
        <strain evidence="8">JCM 17137</strain>
    </source>
</reference>
<evidence type="ECO:0000313" key="7">
    <source>
        <dbReference type="EMBL" id="GAA3757121.1"/>
    </source>
</evidence>
<feature type="transmembrane region" description="Helical" evidence="5">
    <location>
        <begin position="319"/>
        <end position="338"/>
    </location>
</feature>
<dbReference type="Proteomes" id="UP001500908">
    <property type="component" value="Unassembled WGS sequence"/>
</dbReference>
<gene>
    <name evidence="7" type="ORF">GCM10022402_39320</name>
</gene>
<evidence type="ECO:0000259" key="6">
    <source>
        <dbReference type="PROSITE" id="PS50850"/>
    </source>
</evidence>
<feature type="transmembrane region" description="Helical" evidence="5">
    <location>
        <begin position="124"/>
        <end position="142"/>
    </location>
</feature>
<dbReference type="Gene3D" id="1.20.1720.10">
    <property type="entry name" value="Multidrug resistance protein D"/>
    <property type="match status" value="1"/>
</dbReference>
<evidence type="ECO:0000256" key="5">
    <source>
        <dbReference type="SAM" id="Phobius"/>
    </source>
</evidence>
<feature type="transmembrane region" description="Helical" evidence="5">
    <location>
        <begin position="390"/>
        <end position="412"/>
    </location>
</feature>
<dbReference type="EMBL" id="BAABDD010000024">
    <property type="protein sequence ID" value="GAA3757121.1"/>
    <property type="molecule type" value="Genomic_DNA"/>
</dbReference>
<comment type="subcellular location">
    <subcellularLocation>
        <location evidence="1">Cell membrane</location>
        <topology evidence="1">Multi-pass membrane protein</topology>
    </subcellularLocation>
</comment>
<name>A0ABP7G8D2_9ACTN</name>
<dbReference type="Gene3D" id="1.20.1250.20">
    <property type="entry name" value="MFS general substrate transporter like domains"/>
    <property type="match status" value="1"/>
</dbReference>
<sequence length="490" mass="49933">MVISLLTVAFLGALDHTVVATSLATIAGELDALPQMSWVIVAYTLASTVVLPVAGKLGDIMSARRVYLASVAVFVIASLACGFAQSMSGLVVARVAQGAGTAGIQLTAQTLVAGVAPPRRRPRYLSVIGAAFPIAIVVGPVLGGVITDTLGWRWVFWINVPLGIAALLIATVAIPTLRPLAQRRFDLLGALTFAVTVVPLVLAVSWLGDAGRLTPPVLTAAAVSVAALGIFLVVEARAVEPLVPPHFFGNRTVVCCLVLSAAIGVGLFSVVSYVPTYVQMVFQTSVTVSGVVPIATVLGMLVASLTTGWLAGRSGRYRTFVIAGPTMAALGLLGMAQLPAGLPLWVPMALMALVGLGTGSYMNLIVAVIQSSVAPSETGTATSTVNLVRQVGVAVAAAVVGAVIGAGAATTLPASLKPTSLTPEAVRALAPELRAEVADAYATVFSPIFLCLAMTFVLAAVAAALMPAGRLPDDEGTGFEEPASAKDPTP</sequence>
<organism evidence="7 8">
    <name type="scientific">Salinactinospora qingdaonensis</name>
    <dbReference type="NCBI Taxonomy" id="702744"/>
    <lineage>
        <taxon>Bacteria</taxon>
        <taxon>Bacillati</taxon>
        <taxon>Actinomycetota</taxon>
        <taxon>Actinomycetes</taxon>
        <taxon>Streptosporangiales</taxon>
        <taxon>Nocardiopsidaceae</taxon>
        <taxon>Salinactinospora</taxon>
    </lineage>
</organism>
<keyword evidence="4 5" id="KW-0472">Membrane</keyword>
<proteinExistence type="predicted"/>
<keyword evidence="8" id="KW-1185">Reference proteome</keyword>
<feature type="transmembrane region" description="Helical" evidence="5">
    <location>
        <begin position="344"/>
        <end position="369"/>
    </location>
</feature>
<dbReference type="PANTHER" id="PTHR23501:SF197">
    <property type="entry name" value="COMD"/>
    <property type="match status" value="1"/>
</dbReference>
<dbReference type="InterPro" id="IPR011701">
    <property type="entry name" value="MFS"/>
</dbReference>
<dbReference type="InterPro" id="IPR036259">
    <property type="entry name" value="MFS_trans_sf"/>
</dbReference>
<feature type="transmembrane region" description="Helical" evidence="5">
    <location>
        <begin position="254"/>
        <end position="274"/>
    </location>
</feature>
<dbReference type="PRINTS" id="PR01036">
    <property type="entry name" value="TCRTETB"/>
</dbReference>
<feature type="transmembrane region" description="Helical" evidence="5">
    <location>
        <begin position="66"/>
        <end position="85"/>
    </location>
</feature>
<dbReference type="SUPFAM" id="SSF103473">
    <property type="entry name" value="MFS general substrate transporter"/>
    <property type="match status" value="1"/>
</dbReference>
<feature type="transmembrane region" description="Helical" evidence="5">
    <location>
        <begin position="154"/>
        <end position="175"/>
    </location>
</feature>
<evidence type="ECO:0000256" key="1">
    <source>
        <dbReference type="ARBA" id="ARBA00004651"/>
    </source>
</evidence>
<feature type="domain" description="Major facilitator superfamily (MFS) profile" evidence="6">
    <location>
        <begin position="1"/>
        <end position="471"/>
    </location>
</feature>
<dbReference type="InterPro" id="IPR020846">
    <property type="entry name" value="MFS_dom"/>
</dbReference>
<dbReference type="PANTHER" id="PTHR23501">
    <property type="entry name" value="MAJOR FACILITATOR SUPERFAMILY"/>
    <property type="match status" value="1"/>
</dbReference>
<evidence type="ECO:0000256" key="3">
    <source>
        <dbReference type="ARBA" id="ARBA00022989"/>
    </source>
</evidence>
<keyword evidence="3 5" id="KW-1133">Transmembrane helix</keyword>
<feature type="transmembrane region" description="Helical" evidence="5">
    <location>
        <begin position="440"/>
        <end position="465"/>
    </location>
</feature>
<comment type="caution">
    <text evidence="7">The sequence shown here is derived from an EMBL/GenBank/DDBJ whole genome shotgun (WGS) entry which is preliminary data.</text>
</comment>
<evidence type="ECO:0000256" key="4">
    <source>
        <dbReference type="ARBA" id="ARBA00023136"/>
    </source>
</evidence>